<dbReference type="EMBL" id="AAOH01000001">
    <property type="protein sequence ID" value="EAR30550.1"/>
    <property type="molecule type" value="Genomic_DNA"/>
</dbReference>
<dbReference type="RefSeq" id="WP_009836848.1">
    <property type="nucleotide sequence ID" value="NZ_AAOH01000001.1"/>
</dbReference>
<gene>
    <name evidence="4" type="ORF">PTD2_03236</name>
</gene>
<keyword evidence="2" id="KW-0732">Signal</keyword>
<dbReference type="STRING" id="87626.PTD2_03236"/>
<comment type="caution">
    <text evidence="4">The sequence shown here is derived from an EMBL/GenBank/DDBJ whole genome shotgun (WGS) entry which is preliminary data.</text>
</comment>
<dbReference type="AlphaFoldDB" id="A4C4R8"/>
<evidence type="ECO:0000259" key="3">
    <source>
        <dbReference type="Pfam" id="PF04773"/>
    </source>
</evidence>
<dbReference type="OrthoDB" id="7028389at2"/>
<feature type="chain" id="PRO_5002665899" description="FecR protein domain-containing protein" evidence="2">
    <location>
        <begin position="24"/>
        <end position="549"/>
    </location>
</feature>
<feature type="domain" description="FecR protein" evidence="3">
    <location>
        <begin position="55"/>
        <end position="148"/>
    </location>
</feature>
<accession>A4C4R8</accession>
<protein>
    <recommendedName>
        <fullName evidence="3">FecR protein domain-containing protein</fullName>
    </recommendedName>
</protein>
<keyword evidence="5" id="KW-1185">Reference proteome</keyword>
<dbReference type="Pfam" id="PF04773">
    <property type="entry name" value="FecR"/>
    <property type="match status" value="1"/>
</dbReference>
<dbReference type="HOGENOM" id="CLU_599774_0_0_6"/>
<dbReference type="InterPro" id="IPR006860">
    <property type="entry name" value="FecR"/>
</dbReference>
<evidence type="ECO:0000256" key="2">
    <source>
        <dbReference type="SAM" id="SignalP"/>
    </source>
</evidence>
<evidence type="ECO:0000313" key="4">
    <source>
        <dbReference type="EMBL" id="EAR30550.1"/>
    </source>
</evidence>
<reference evidence="4 5" key="1">
    <citation type="submission" date="2006-02" db="EMBL/GenBank/DDBJ databases">
        <authorList>
            <person name="Moran M.A."/>
            <person name="Kjelleberg S."/>
            <person name="Egan S."/>
            <person name="Saunders N."/>
            <person name="Thomas T."/>
            <person name="Ferriera S."/>
            <person name="Johnson J."/>
            <person name="Kravitz S."/>
            <person name="Halpern A."/>
            <person name="Remington K."/>
            <person name="Beeson K."/>
            <person name="Tran B."/>
            <person name="Rogers Y.-H."/>
            <person name="Friedman R."/>
            <person name="Venter J.C."/>
        </authorList>
    </citation>
    <scope>NUCLEOTIDE SEQUENCE [LARGE SCALE GENOMIC DNA]</scope>
    <source>
        <strain evidence="4 5">D2</strain>
    </source>
</reference>
<sequence length="549" mass="58393">MNINFFKWSVFALLTSASQLCLAEAGKVIFAIGDVVVQNQQRVAVKKGDSIEVGDTVITGDKSRAQLIMSDGARISIRANSELLIEQYAYNANEANQVSATQSKSSMSLLKGGFRTITGAVASGQDKSGYEVKTAVATIGIRGTDYTILLCNDDCISLGVDSNENIKNGLYAGVSKGAIVLKNSAGELFLNPAESGFVKNISSFPVKLLGPPSSLFGETTATKKSQEQEQESADTSDVAAVEEIVASSLETQIEQITSQPIQTELKTDITITQNDAEVAITQPEITTPKVIQGNDGTDIPITDGQPPSIPPSSQTAFSLASMNNTFGITQQIEDTTKNILDSDNNLVGFSALNNGRFQQLAIGTASQKNLGFDQRSGFRWGRWSNGIALIDNTAFDLNQQSLHWLNNTDFDPSIALPKSGLVSYSLIGNTDPTNNHGARGILGNATFTADFTNQQVQSQLLIGISGLVWRASGTGSIANGFNSFSGLYNSVNIDAKDGGTGQFSGFFSSKQNELQLPNAAGLVYSLSNLTGDDIVSGAVVFSHPKYQNR</sequence>
<evidence type="ECO:0000313" key="5">
    <source>
        <dbReference type="Proteomes" id="UP000006201"/>
    </source>
</evidence>
<organism evidence="4 5">
    <name type="scientific">Pseudoalteromonas tunicata D2</name>
    <dbReference type="NCBI Taxonomy" id="87626"/>
    <lineage>
        <taxon>Bacteria</taxon>
        <taxon>Pseudomonadati</taxon>
        <taxon>Pseudomonadota</taxon>
        <taxon>Gammaproteobacteria</taxon>
        <taxon>Alteromonadales</taxon>
        <taxon>Pseudoalteromonadaceae</taxon>
        <taxon>Pseudoalteromonas</taxon>
    </lineage>
</organism>
<feature type="region of interest" description="Disordered" evidence="1">
    <location>
        <begin position="217"/>
        <end position="236"/>
    </location>
</feature>
<dbReference type="eggNOG" id="COG4254">
    <property type="taxonomic scope" value="Bacteria"/>
</dbReference>
<name>A4C4R8_9GAMM</name>
<dbReference type="Proteomes" id="UP000006201">
    <property type="component" value="Unassembled WGS sequence"/>
</dbReference>
<proteinExistence type="predicted"/>
<evidence type="ECO:0000256" key="1">
    <source>
        <dbReference type="SAM" id="MobiDB-lite"/>
    </source>
</evidence>
<feature type="signal peptide" evidence="2">
    <location>
        <begin position="1"/>
        <end position="23"/>
    </location>
</feature>
<dbReference type="PANTHER" id="PTHR38731">
    <property type="entry name" value="LIPL45-RELATED LIPOPROTEIN-RELATED"/>
    <property type="match status" value="1"/>
</dbReference>